<organism evidence="2">
    <name type="scientific">Helicobacter acinonychis</name>
    <name type="common">Helicobacter acinonyx</name>
    <dbReference type="NCBI Taxonomy" id="212"/>
    <lineage>
        <taxon>Bacteria</taxon>
        <taxon>Pseudomonadati</taxon>
        <taxon>Campylobacterota</taxon>
        <taxon>Epsilonproteobacteria</taxon>
        <taxon>Campylobacterales</taxon>
        <taxon>Helicobacteraceae</taxon>
        <taxon>Helicobacter</taxon>
    </lineage>
</organism>
<sequence>MANASYGYGFGFFKNALALKPSVGVIHNHLGSTNFESNSAQKRL</sequence>
<evidence type="ECO:0000313" key="1">
    <source>
        <dbReference type="EMBL" id="SFZ70490.1"/>
    </source>
</evidence>
<reference evidence="2" key="1">
    <citation type="submission" date="2016-10" db="EMBL/GenBank/DDBJ databases">
        <title>Proteomic and phylogenetic analysis of the outer membrane protein repertoire of gastric Helicobacter species.</title>
        <authorList>
            <person name="Joosten M."/>
        </authorList>
    </citation>
    <scope>NUCLEOTIDE SEQUENCE</scope>
    <source>
        <strain evidence="1">Acino1</strain>
        <strain evidence="2">Acino2</strain>
        <strain evidence="3">Acino4</strain>
    </source>
</reference>
<dbReference type="EMBL" id="LT632740">
    <property type="protein sequence ID" value="SFZ70490.1"/>
    <property type="molecule type" value="Genomic_DNA"/>
</dbReference>
<protein>
    <submittedName>
        <fullName evidence="1">OMP493</fullName>
    </submittedName>
    <submittedName>
        <fullName evidence="3">OMP640</fullName>
    </submittedName>
    <submittedName>
        <fullName evidence="2">OMP752</fullName>
    </submittedName>
</protein>
<proteinExistence type="predicted"/>
<dbReference type="EMBL" id="LT632806">
    <property type="protein sequence ID" value="SFZ70640.1"/>
    <property type="molecule type" value="Genomic_DNA"/>
</dbReference>
<name>A0A1M4NFN1_HELAC</name>
<gene>
    <name evidence="2" type="primary">omp752</name>
    <name evidence="1" type="synonym">omp493</name>
    <name evidence="3" type="synonym">omp640</name>
</gene>
<dbReference type="EMBL" id="LT632932">
    <property type="protein sequence ID" value="SFZ70880.1"/>
    <property type="molecule type" value="Genomic_DNA"/>
</dbReference>
<accession>A0A1M4NFN1</accession>
<dbReference type="AlphaFoldDB" id="A0A1M4NFN1"/>
<evidence type="ECO:0000313" key="2">
    <source>
        <dbReference type="EMBL" id="SFZ70640.1"/>
    </source>
</evidence>
<evidence type="ECO:0000313" key="3">
    <source>
        <dbReference type="EMBL" id="SFZ70880.1"/>
    </source>
</evidence>